<reference evidence="9" key="1">
    <citation type="submission" date="2023-06" db="EMBL/GenBank/DDBJ databases">
        <title>Genome-scale phylogeny and comparative genomics of the fungal order Sordariales.</title>
        <authorList>
            <consortium name="Lawrence Berkeley National Laboratory"/>
            <person name="Hensen N."/>
            <person name="Bonometti L."/>
            <person name="Westerberg I."/>
            <person name="Brannstrom I.O."/>
            <person name="Guillou S."/>
            <person name="Cros-Aarteil S."/>
            <person name="Calhoun S."/>
            <person name="Haridas S."/>
            <person name="Kuo A."/>
            <person name="Mondo S."/>
            <person name="Pangilinan J."/>
            <person name="Riley R."/>
            <person name="Labutti K."/>
            <person name="Andreopoulos B."/>
            <person name="Lipzen A."/>
            <person name="Chen C."/>
            <person name="Yanf M."/>
            <person name="Daum C."/>
            <person name="Ng V."/>
            <person name="Clum A."/>
            <person name="Steindorff A."/>
            <person name="Ohm R."/>
            <person name="Martin F."/>
            <person name="Silar P."/>
            <person name="Natvig D."/>
            <person name="Lalanne C."/>
            <person name="Gautier V."/>
            <person name="Ament-Velasquez S.L."/>
            <person name="Kruys A."/>
            <person name="Hutchinson M.I."/>
            <person name="Powell A.J."/>
            <person name="Barry K."/>
            <person name="Miller A.N."/>
            <person name="Grigoriev I.V."/>
            <person name="Debuchy R."/>
            <person name="Gladieux P."/>
            <person name="Thoren M.H."/>
            <person name="Johannesson H."/>
        </authorList>
    </citation>
    <scope>NUCLEOTIDE SEQUENCE</scope>
    <source>
        <strain evidence="9">CBS 606.72</strain>
    </source>
</reference>
<dbReference type="PANTHER" id="PTHR33365">
    <property type="entry name" value="YALI0B05434P"/>
    <property type="match status" value="1"/>
</dbReference>
<sequence>MMGKDSESATPLLEPQLPPQAVTYSTRFGRRALLILVLFNICWTFTLLYLTASFSANCKSISVPSPLLHAIDQRLEPRTMSGRIHDDGSIFRQGPSEQVDEAWARVALDGFELFNVTEADIIASGKDPTTRVRWDPPVDSYPAQVEFAHQIHCLDVVRKEIWGEHYFGNISIAADDAAIASGEYDPNSQDGYYHYGDGGETTYTLKGQRRMHRQHTMHCLHMILQSLMCNLDLGIVTHDWTPGNPNFEPSPPARPFADFSTNKMCRNFNAASEWVRKNAVRNGDRIFSRLPPPPSVRVAERNDSYWP</sequence>
<evidence type="ECO:0000313" key="10">
    <source>
        <dbReference type="Proteomes" id="UP001175000"/>
    </source>
</evidence>
<keyword evidence="4" id="KW-0843">Virulence</keyword>
<protein>
    <submittedName>
        <fullName evidence="9">Uncharacterized protein</fullName>
    </submittedName>
</protein>
<evidence type="ECO:0000256" key="4">
    <source>
        <dbReference type="ARBA" id="ARBA00023026"/>
    </source>
</evidence>
<gene>
    <name evidence="9" type="ORF">B0T14DRAFT_589252</name>
</gene>
<keyword evidence="6" id="KW-0325">Glycoprotein</keyword>
<evidence type="ECO:0000256" key="2">
    <source>
        <dbReference type="ARBA" id="ARBA00022692"/>
    </source>
</evidence>
<accession>A0AA39WK71</accession>
<dbReference type="InterPro" id="IPR021765">
    <property type="entry name" value="UstYa-like"/>
</dbReference>
<dbReference type="PANTHER" id="PTHR33365:SF14">
    <property type="entry name" value="TAT PATHWAY SIGNAL SEQUENCE"/>
    <property type="match status" value="1"/>
</dbReference>
<keyword evidence="3 8" id="KW-1133">Transmembrane helix</keyword>
<evidence type="ECO:0000256" key="3">
    <source>
        <dbReference type="ARBA" id="ARBA00022989"/>
    </source>
</evidence>
<keyword evidence="5 8" id="KW-0472">Membrane</keyword>
<proteinExistence type="inferred from homology"/>
<organism evidence="9 10">
    <name type="scientific">Immersiella caudata</name>
    <dbReference type="NCBI Taxonomy" id="314043"/>
    <lineage>
        <taxon>Eukaryota</taxon>
        <taxon>Fungi</taxon>
        <taxon>Dikarya</taxon>
        <taxon>Ascomycota</taxon>
        <taxon>Pezizomycotina</taxon>
        <taxon>Sordariomycetes</taxon>
        <taxon>Sordariomycetidae</taxon>
        <taxon>Sordariales</taxon>
        <taxon>Lasiosphaeriaceae</taxon>
        <taxon>Immersiella</taxon>
    </lineage>
</organism>
<evidence type="ECO:0000256" key="7">
    <source>
        <dbReference type="ARBA" id="ARBA00035112"/>
    </source>
</evidence>
<evidence type="ECO:0000313" key="9">
    <source>
        <dbReference type="EMBL" id="KAK0616931.1"/>
    </source>
</evidence>
<keyword evidence="10" id="KW-1185">Reference proteome</keyword>
<dbReference type="GO" id="GO:0016020">
    <property type="term" value="C:membrane"/>
    <property type="evidence" value="ECO:0007669"/>
    <property type="project" value="UniProtKB-SubCell"/>
</dbReference>
<evidence type="ECO:0000256" key="1">
    <source>
        <dbReference type="ARBA" id="ARBA00004167"/>
    </source>
</evidence>
<dbReference type="Proteomes" id="UP001175000">
    <property type="component" value="Unassembled WGS sequence"/>
</dbReference>
<dbReference type="EMBL" id="JAULSU010000005">
    <property type="protein sequence ID" value="KAK0616931.1"/>
    <property type="molecule type" value="Genomic_DNA"/>
</dbReference>
<comment type="caution">
    <text evidence="9">The sequence shown here is derived from an EMBL/GenBank/DDBJ whole genome shotgun (WGS) entry which is preliminary data.</text>
</comment>
<name>A0AA39WK71_9PEZI</name>
<dbReference type="GO" id="GO:0043386">
    <property type="term" value="P:mycotoxin biosynthetic process"/>
    <property type="evidence" value="ECO:0007669"/>
    <property type="project" value="InterPro"/>
</dbReference>
<comment type="subcellular location">
    <subcellularLocation>
        <location evidence="1">Membrane</location>
        <topology evidence="1">Single-pass membrane protein</topology>
    </subcellularLocation>
</comment>
<comment type="similarity">
    <text evidence="7">Belongs to the ustYa family.</text>
</comment>
<dbReference type="AlphaFoldDB" id="A0AA39WK71"/>
<evidence type="ECO:0000256" key="6">
    <source>
        <dbReference type="ARBA" id="ARBA00023180"/>
    </source>
</evidence>
<keyword evidence="2 8" id="KW-0812">Transmembrane</keyword>
<evidence type="ECO:0000256" key="8">
    <source>
        <dbReference type="SAM" id="Phobius"/>
    </source>
</evidence>
<dbReference type="Pfam" id="PF11807">
    <property type="entry name" value="UstYa"/>
    <property type="match status" value="1"/>
</dbReference>
<feature type="transmembrane region" description="Helical" evidence="8">
    <location>
        <begin position="32"/>
        <end position="52"/>
    </location>
</feature>
<evidence type="ECO:0000256" key="5">
    <source>
        <dbReference type="ARBA" id="ARBA00023136"/>
    </source>
</evidence>